<dbReference type="EMBL" id="FNGA01000005">
    <property type="protein sequence ID" value="SDL48918.1"/>
    <property type="molecule type" value="Genomic_DNA"/>
</dbReference>
<dbReference type="Gene3D" id="1.25.40.10">
    <property type="entry name" value="Tetratricopeptide repeat domain"/>
    <property type="match status" value="1"/>
</dbReference>
<organism evidence="1 2">
    <name type="scientific">Maridesulfovibrio ferrireducens</name>
    <dbReference type="NCBI Taxonomy" id="246191"/>
    <lineage>
        <taxon>Bacteria</taxon>
        <taxon>Pseudomonadati</taxon>
        <taxon>Thermodesulfobacteriota</taxon>
        <taxon>Desulfovibrionia</taxon>
        <taxon>Desulfovibrionales</taxon>
        <taxon>Desulfovibrionaceae</taxon>
        <taxon>Maridesulfovibrio</taxon>
    </lineage>
</organism>
<dbReference type="RefSeq" id="WP_092162673.1">
    <property type="nucleotide sequence ID" value="NZ_FNGA01000005.1"/>
</dbReference>
<gene>
    <name evidence="1" type="ORF">SAMN05660337_3077</name>
</gene>
<dbReference type="Proteomes" id="UP000199053">
    <property type="component" value="Unassembled WGS sequence"/>
</dbReference>
<accession>A0A1G9KGH1</accession>
<evidence type="ECO:0000313" key="2">
    <source>
        <dbReference type="Proteomes" id="UP000199053"/>
    </source>
</evidence>
<dbReference type="AlphaFoldDB" id="A0A1G9KGH1"/>
<proteinExistence type="predicted"/>
<evidence type="ECO:0000313" key="1">
    <source>
        <dbReference type="EMBL" id="SDL48918.1"/>
    </source>
</evidence>
<dbReference type="OrthoDB" id="5455794at2"/>
<dbReference type="InterPro" id="IPR011990">
    <property type="entry name" value="TPR-like_helical_dom_sf"/>
</dbReference>
<name>A0A1G9KGH1_9BACT</name>
<keyword evidence="2" id="KW-1185">Reference proteome</keyword>
<dbReference type="SUPFAM" id="SSF48452">
    <property type="entry name" value="TPR-like"/>
    <property type="match status" value="1"/>
</dbReference>
<sequence length="179" mass="20101">MSGVKKPQKLSRRGFLFGGFRPKDDKEQIQSAAKPIAATEVDLDVLAAANVAYESKRYSEAADKYKDFIKSEPHNANARKRYGHSLYLCGKFIQAKVELERTIKILGEDNFSSLYLGLVFCRIGNGDKVLSVWKGYFNPEKIDVQREVNLQMALIESDPEFSLEDAADMVEKVLSESLG</sequence>
<protein>
    <submittedName>
        <fullName evidence="1">Uncharacterized protein</fullName>
    </submittedName>
</protein>
<reference evidence="2" key="1">
    <citation type="submission" date="2016-10" db="EMBL/GenBank/DDBJ databases">
        <authorList>
            <person name="Varghese N."/>
            <person name="Submissions S."/>
        </authorList>
    </citation>
    <scope>NUCLEOTIDE SEQUENCE [LARGE SCALE GENOMIC DNA]</scope>
    <source>
        <strain evidence="2">DSM 16995</strain>
    </source>
</reference>
<dbReference type="STRING" id="246191.SAMN05660337_3077"/>